<dbReference type="GO" id="GO:0016810">
    <property type="term" value="F:hydrolase activity, acting on carbon-nitrogen (but not peptide) bonds"/>
    <property type="evidence" value="ECO:0007669"/>
    <property type="project" value="InterPro"/>
</dbReference>
<dbReference type="InterPro" id="IPR050248">
    <property type="entry name" value="Polysacc_deacetylase_ArnD"/>
</dbReference>
<dbReference type="PROSITE" id="PS51318">
    <property type="entry name" value="TAT"/>
    <property type="match status" value="1"/>
</dbReference>
<feature type="chain" id="PRO_5032892186" evidence="1">
    <location>
        <begin position="35"/>
        <end position="311"/>
    </location>
</feature>
<comment type="caution">
    <text evidence="3">The sequence shown here is derived from an EMBL/GenBank/DDBJ whole genome shotgun (WGS) entry which is preliminary data.</text>
</comment>
<dbReference type="InterPro" id="IPR002509">
    <property type="entry name" value="NODB_dom"/>
</dbReference>
<accession>A0A839QXZ2</accession>
<dbReference type="Pfam" id="PF01522">
    <property type="entry name" value="Polysacc_deac_1"/>
    <property type="match status" value="1"/>
</dbReference>
<reference evidence="3 4" key="1">
    <citation type="submission" date="2020-08" db="EMBL/GenBank/DDBJ databases">
        <title>Sequencing the genomes of 1000 actinobacteria strains.</title>
        <authorList>
            <person name="Klenk H.-P."/>
        </authorList>
    </citation>
    <scope>NUCLEOTIDE SEQUENCE [LARGE SCALE GENOMIC DNA]</scope>
    <source>
        <strain evidence="3 4">DSM 22826</strain>
    </source>
</reference>
<evidence type="ECO:0000259" key="2">
    <source>
        <dbReference type="PROSITE" id="PS51677"/>
    </source>
</evidence>
<dbReference type="Gene3D" id="3.20.20.370">
    <property type="entry name" value="Glycoside hydrolase/deacetylase"/>
    <property type="match status" value="1"/>
</dbReference>
<proteinExistence type="predicted"/>
<dbReference type="PANTHER" id="PTHR10587">
    <property type="entry name" value="GLYCOSYL TRANSFERASE-RELATED"/>
    <property type="match status" value="1"/>
</dbReference>
<evidence type="ECO:0000256" key="1">
    <source>
        <dbReference type="SAM" id="SignalP"/>
    </source>
</evidence>
<feature type="signal peptide" evidence="1">
    <location>
        <begin position="1"/>
        <end position="34"/>
    </location>
</feature>
<gene>
    <name evidence="3" type="ORF">E9229_003068</name>
</gene>
<dbReference type="GO" id="GO:0005975">
    <property type="term" value="P:carbohydrate metabolic process"/>
    <property type="evidence" value="ECO:0007669"/>
    <property type="project" value="InterPro"/>
</dbReference>
<evidence type="ECO:0000313" key="4">
    <source>
        <dbReference type="Proteomes" id="UP000523000"/>
    </source>
</evidence>
<protein>
    <submittedName>
        <fullName evidence="3">Peptidoglycan/xylan/chitin deacetylase (PgdA/CDA1 family)</fullName>
    </submittedName>
</protein>
<keyword evidence="1" id="KW-0732">Signal</keyword>
<name>A0A839QXZ2_9MICC</name>
<dbReference type="RefSeq" id="WP_246380799.1">
    <property type="nucleotide sequence ID" value="NZ_BAABGK010000111.1"/>
</dbReference>
<dbReference type="SUPFAM" id="SSF88713">
    <property type="entry name" value="Glycoside hydrolase/deacetylase"/>
    <property type="match status" value="1"/>
</dbReference>
<organism evidence="3 4">
    <name type="scientific">Paeniglutamicibacter cryotolerans</name>
    <dbReference type="NCBI Taxonomy" id="670079"/>
    <lineage>
        <taxon>Bacteria</taxon>
        <taxon>Bacillati</taxon>
        <taxon>Actinomycetota</taxon>
        <taxon>Actinomycetes</taxon>
        <taxon>Micrococcales</taxon>
        <taxon>Micrococcaceae</taxon>
        <taxon>Paeniglutamicibacter</taxon>
    </lineage>
</organism>
<sequence length="311" mass="32835">MNHTHQLPARRSMLAGIFGTAALALSGCMPEAPASPLDTAGGMPPATRLAAPPQMTPAVKAPAATWKPAGPAPLPRRITSRAQAVREFAKVPAGDFGLEVRGVQLGLPKGSKYLALTFDACGGEHGTGYDAALIKALRRHQVPATLFINSRWAQANRKLTAELVADPLFEIANHGTVHRPLSVNGRAAYKIPGTTSVGAAYDEVMRNQKYLQSEFGATSRFFRSGTAHFDVASASLTRKLGLIPMNFTVNLDGGATLPASAVRRAALGMRRGDVGIGHFNRPGGDTAEGIAGALPRMLDSGIRFVRLDKVL</sequence>
<feature type="domain" description="NodB homology" evidence="2">
    <location>
        <begin position="112"/>
        <end position="311"/>
    </location>
</feature>
<keyword evidence="4" id="KW-1185">Reference proteome</keyword>
<dbReference type="PROSITE" id="PS51677">
    <property type="entry name" value="NODB"/>
    <property type="match status" value="1"/>
</dbReference>
<dbReference type="InterPro" id="IPR006311">
    <property type="entry name" value="TAT_signal"/>
</dbReference>
<dbReference type="Proteomes" id="UP000523000">
    <property type="component" value="Unassembled WGS sequence"/>
</dbReference>
<dbReference type="EMBL" id="JACHVS010000002">
    <property type="protein sequence ID" value="MBB2996821.1"/>
    <property type="molecule type" value="Genomic_DNA"/>
</dbReference>
<dbReference type="AlphaFoldDB" id="A0A839QXZ2"/>
<dbReference type="PANTHER" id="PTHR10587:SF134">
    <property type="entry name" value="SECRETED PROTEIN"/>
    <property type="match status" value="1"/>
</dbReference>
<evidence type="ECO:0000313" key="3">
    <source>
        <dbReference type="EMBL" id="MBB2996821.1"/>
    </source>
</evidence>
<dbReference type="InterPro" id="IPR011330">
    <property type="entry name" value="Glyco_hydro/deAcase_b/a-brl"/>
</dbReference>